<evidence type="ECO:0000313" key="2">
    <source>
        <dbReference type="EMBL" id="GLQ09871.1"/>
    </source>
</evidence>
<dbReference type="Proteomes" id="UP001161406">
    <property type="component" value="Unassembled WGS sequence"/>
</dbReference>
<evidence type="ECO:0000313" key="3">
    <source>
        <dbReference type="Proteomes" id="UP001161406"/>
    </source>
</evidence>
<gene>
    <name evidence="2" type="ORF">GCM10007913_18030</name>
</gene>
<accession>A0ABQ5UDB2</accession>
<organism evidence="2 3">
    <name type="scientific">Devosia yakushimensis</name>
    <dbReference type="NCBI Taxonomy" id="470028"/>
    <lineage>
        <taxon>Bacteria</taxon>
        <taxon>Pseudomonadati</taxon>
        <taxon>Pseudomonadota</taxon>
        <taxon>Alphaproteobacteria</taxon>
        <taxon>Hyphomicrobiales</taxon>
        <taxon>Devosiaceae</taxon>
        <taxon>Devosia</taxon>
    </lineage>
</organism>
<reference evidence="2" key="2">
    <citation type="submission" date="2023-01" db="EMBL/GenBank/DDBJ databases">
        <title>Draft genome sequence of Devosia yakushimensis strain NBRC 103855.</title>
        <authorList>
            <person name="Sun Q."/>
            <person name="Mori K."/>
        </authorList>
    </citation>
    <scope>NUCLEOTIDE SEQUENCE</scope>
    <source>
        <strain evidence="2">NBRC 103855</strain>
    </source>
</reference>
<feature type="region of interest" description="Disordered" evidence="1">
    <location>
        <begin position="1"/>
        <end position="25"/>
    </location>
</feature>
<name>A0ABQ5UDB2_9HYPH</name>
<evidence type="ECO:0000256" key="1">
    <source>
        <dbReference type="SAM" id="MobiDB-lite"/>
    </source>
</evidence>
<proteinExistence type="predicted"/>
<feature type="region of interest" description="Disordered" evidence="1">
    <location>
        <begin position="45"/>
        <end position="64"/>
    </location>
</feature>
<protein>
    <submittedName>
        <fullName evidence="2">Uncharacterized protein</fullName>
    </submittedName>
</protein>
<sequence length="64" mass="6913">MDDAERDQFTHGLSHHGLADAKGGGQARLGRQWVTDFQPAIENCLTQPLKHHPSEAHGSRLGAG</sequence>
<dbReference type="EMBL" id="BSNG01000001">
    <property type="protein sequence ID" value="GLQ09871.1"/>
    <property type="molecule type" value="Genomic_DNA"/>
</dbReference>
<comment type="caution">
    <text evidence="2">The sequence shown here is derived from an EMBL/GenBank/DDBJ whole genome shotgun (WGS) entry which is preliminary data.</text>
</comment>
<keyword evidence="3" id="KW-1185">Reference proteome</keyword>
<reference evidence="2" key="1">
    <citation type="journal article" date="2014" name="Int. J. Syst. Evol. Microbiol.">
        <title>Complete genome of a new Firmicutes species belonging to the dominant human colonic microbiota ('Ruminococcus bicirculans') reveals two chromosomes and a selective capacity to utilize plant glucans.</title>
        <authorList>
            <consortium name="NISC Comparative Sequencing Program"/>
            <person name="Wegmann U."/>
            <person name="Louis P."/>
            <person name="Goesmann A."/>
            <person name="Henrissat B."/>
            <person name="Duncan S.H."/>
            <person name="Flint H.J."/>
        </authorList>
    </citation>
    <scope>NUCLEOTIDE SEQUENCE</scope>
    <source>
        <strain evidence="2">NBRC 103855</strain>
    </source>
</reference>